<comment type="subcellular location">
    <subcellularLocation>
        <location evidence="1">Cell membrane</location>
        <topology evidence="1">Multi-pass membrane protein</topology>
    </subcellularLocation>
</comment>
<evidence type="ECO:0000259" key="7">
    <source>
        <dbReference type="Pfam" id="PF00482"/>
    </source>
</evidence>
<feature type="transmembrane region" description="Helical" evidence="6">
    <location>
        <begin position="124"/>
        <end position="142"/>
    </location>
</feature>
<evidence type="ECO:0000256" key="4">
    <source>
        <dbReference type="ARBA" id="ARBA00022989"/>
    </source>
</evidence>
<dbReference type="InterPro" id="IPR042094">
    <property type="entry name" value="T2SS_GspF_sf"/>
</dbReference>
<evidence type="ECO:0000256" key="6">
    <source>
        <dbReference type="SAM" id="Phobius"/>
    </source>
</evidence>
<dbReference type="RefSeq" id="WP_278058422.1">
    <property type="nucleotide sequence ID" value="NZ_CP121247.1"/>
</dbReference>
<feature type="transmembrane region" description="Helical" evidence="6">
    <location>
        <begin position="6"/>
        <end position="30"/>
    </location>
</feature>
<organism evidence="9 10">
    <name type="scientific">Arcanobacterium wilhelmae</name>
    <dbReference type="NCBI Taxonomy" id="1803177"/>
    <lineage>
        <taxon>Bacteria</taxon>
        <taxon>Bacillati</taxon>
        <taxon>Actinomycetota</taxon>
        <taxon>Actinomycetes</taxon>
        <taxon>Actinomycetales</taxon>
        <taxon>Actinomycetaceae</taxon>
        <taxon>Arcanobacterium</taxon>
    </lineage>
</organism>
<sequence>MLSNDLFPLVIGLGAACVVVFTLIGVRLWVVQPLTTTALELSIEGDELANSLKPKESFLIRIGRPFVAYLRRLLPYSAIAAIQRKIDLAGRPKDVSVDSVLTTYAGLGILSLPLATMYLLQGSYLLAALLVALVGVLPMMRLTTAARKRREMINRDLPDFMDVLAVTVSSGVGFRAALATVATRFGGPLAEELAMTLDHINNGFSLRVAFSAMRARTDSEAVNEFVSAYIQAEELGIPLGATLRQIASDMRDASAQRNLQRAHKMTPKITLISTAILVPAVIILIVVGMFLGMDIDFGNLFGK</sequence>
<dbReference type="InterPro" id="IPR018076">
    <property type="entry name" value="T2SS_GspF_dom"/>
</dbReference>
<comment type="caution">
    <text evidence="9">The sequence shown here is derived from an EMBL/GenBank/DDBJ whole genome shotgun (WGS) entry which is preliminary data.</text>
</comment>
<dbReference type="PANTHER" id="PTHR35007">
    <property type="entry name" value="INTEGRAL MEMBRANE PROTEIN-RELATED"/>
    <property type="match status" value="1"/>
</dbReference>
<evidence type="ECO:0000259" key="8">
    <source>
        <dbReference type="Pfam" id="PF19359"/>
    </source>
</evidence>
<protein>
    <submittedName>
        <fullName evidence="9">Tight adherence protein C</fullName>
    </submittedName>
</protein>
<evidence type="ECO:0000256" key="3">
    <source>
        <dbReference type="ARBA" id="ARBA00022692"/>
    </source>
</evidence>
<evidence type="ECO:0000256" key="1">
    <source>
        <dbReference type="ARBA" id="ARBA00004651"/>
    </source>
</evidence>
<dbReference type="EMBL" id="JAUSQW010000001">
    <property type="protein sequence ID" value="MDP9800887.1"/>
    <property type="molecule type" value="Genomic_DNA"/>
</dbReference>
<evidence type="ECO:0000256" key="5">
    <source>
        <dbReference type="ARBA" id="ARBA00023136"/>
    </source>
</evidence>
<evidence type="ECO:0000256" key="2">
    <source>
        <dbReference type="ARBA" id="ARBA00022475"/>
    </source>
</evidence>
<dbReference type="InterPro" id="IPR045980">
    <property type="entry name" value="DUF5936"/>
</dbReference>
<dbReference type="Pfam" id="PF00482">
    <property type="entry name" value="T2SSF"/>
    <property type="match status" value="1"/>
</dbReference>
<keyword evidence="2" id="KW-1003">Cell membrane</keyword>
<evidence type="ECO:0000313" key="10">
    <source>
        <dbReference type="Proteomes" id="UP001235966"/>
    </source>
</evidence>
<evidence type="ECO:0000313" key="9">
    <source>
        <dbReference type="EMBL" id="MDP9800887.1"/>
    </source>
</evidence>
<keyword evidence="3 6" id="KW-0812">Transmembrane</keyword>
<keyword evidence="4 6" id="KW-1133">Transmembrane helix</keyword>
<dbReference type="Gene3D" id="1.20.81.30">
    <property type="entry name" value="Type II secretion system (T2SS), domain F"/>
    <property type="match status" value="1"/>
</dbReference>
<feature type="domain" description="DUF5936" evidence="8">
    <location>
        <begin position="9"/>
        <end position="149"/>
    </location>
</feature>
<keyword evidence="10" id="KW-1185">Reference proteome</keyword>
<feature type="transmembrane region" description="Helical" evidence="6">
    <location>
        <begin position="269"/>
        <end position="293"/>
    </location>
</feature>
<name>A0ABT9NAY4_9ACTO</name>
<keyword evidence="5 6" id="KW-0472">Membrane</keyword>
<proteinExistence type="predicted"/>
<reference evidence="9 10" key="1">
    <citation type="submission" date="2023-07" db="EMBL/GenBank/DDBJ databases">
        <title>Sequencing the genomes of 1000 actinobacteria strains.</title>
        <authorList>
            <person name="Klenk H.-P."/>
        </authorList>
    </citation>
    <scope>NUCLEOTIDE SEQUENCE [LARGE SCALE GENOMIC DNA]</scope>
    <source>
        <strain evidence="9 10">DSM 102162</strain>
    </source>
</reference>
<feature type="domain" description="Type II secretion system protein GspF" evidence="7">
    <location>
        <begin position="160"/>
        <end position="286"/>
    </location>
</feature>
<accession>A0ABT9NAY4</accession>
<gene>
    <name evidence="9" type="ORF">J2S49_000963</name>
</gene>
<dbReference type="Pfam" id="PF19359">
    <property type="entry name" value="DUF5936"/>
    <property type="match status" value="1"/>
</dbReference>
<dbReference type="PANTHER" id="PTHR35007:SF2">
    <property type="entry name" value="PILUS ASSEMBLE PROTEIN"/>
    <property type="match status" value="1"/>
</dbReference>
<dbReference type="Proteomes" id="UP001235966">
    <property type="component" value="Unassembled WGS sequence"/>
</dbReference>